<protein>
    <submittedName>
        <fullName evidence="9">tRNA glutamyl-Q(34) synthetase GluQRS</fullName>
    </submittedName>
</protein>
<organism evidence="9 10">
    <name type="scientific">Sphingomonas oligophenolica</name>
    <dbReference type="NCBI Taxonomy" id="301154"/>
    <lineage>
        <taxon>Bacteria</taxon>
        <taxon>Pseudomonadati</taxon>
        <taxon>Pseudomonadota</taxon>
        <taxon>Alphaproteobacteria</taxon>
        <taxon>Sphingomonadales</taxon>
        <taxon>Sphingomonadaceae</taxon>
        <taxon>Sphingomonas</taxon>
    </lineage>
</organism>
<evidence type="ECO:0000256" key="3">
    <source>
        <dbReference type="ARBA" id="ARBA00022741"/>
    </source>
</evidence>
<evidence type="ECO:0000256" key="6">
    <source>
        <dbReference type="ARBA" id="ARBA00023146"/>
    </source>
</evidence>
<keyword evidence="3 7" id="KW-0547">Nucleotide-binding</keyword>
<keyword evidence="4" id="KW-0862">Zinc</keyword>
<comment type="similarity">
    <text evidence="7">Belongs to the class-I aminoacyl-tRNA synthetase family.</text>
</comment>
<dbReference type="AlphaFoldDB" id="A0A502CQN0"/>
<dbReference type="InterPro" id="IPR014729">
    <property type="entry name" value="Rossmann-like_a/b/a_fold"/>
</dbReference>
<dbReference type="SUPFAM" id="SSF52374">
    <property type="entry name" value="Nucleotidylyl transferase"/>
    <property type="match status" value="1"/>
</dbReference>
<name>A0A502CQN0_9SPHN</name>
<accession>A0A502CQN0</accession>
<evidence type="ECO:0000313" key="9">
    <source>
        <dbReference type="EMBL" id="TPG15527.1"/>
    </source>
</evidence>
<sequence length="296" mass="31873">MTARRAIRGQGAACVTRFAPSPTGLLHEGHAYSAILAHDIARETGGRFLLRIEDIDGTRSRPDHVDAILADLAWLGLTWDDVVFQSARLDLYAAAIDRLRRRGLVYPCFCTRAAITASLSAPHGSEGPAYPGTCRVLTPDERGARMAEAHCWRLDLAQALDAVPPGLRWHDAIAGEVVADPTPQGDVILARKDAPASYHLAVTVDDAAQGVTDIVRGVDLFAATHVHRLLQALLDLPTPRYHHHPLLTDTNGERLAKRRGAPSLAALREGGVDGSALAARLRATIAKSPQPTTFEL</sequence>
<feature type="domain" description="Glutamyl/glutaminyl-tRNA synthetase class Ib catalytic" evidence="8">
    <location>
        <begin position="15"/>
        <end position="264"/>
    </location>
</feature>
<dbReference type="InterPro" id="IPR020058">
    <property type="entry name" value="Glu/Gln-tRNA-synth_Ib_cat-dom"/>
</dbReference>
<keyword evidence="2" id="KW-0479">Metal-binding</keyword>
<keyword evidence="5 7" id="KW-0067">ATP-binding</keyword>
<dbReference type="Pfam" id="PF00749">
    <property type="entry name" value="tRNA-synt_1c"/>
    <property type="match status" value="1"/>
</dbReference>
<gene>
    <name evidence="9" type="ORF">EAH84_01630</name>
</gene>
<evidence type="ECO:0000256" key="4">
    <source>
        <dbReference type="ARBA" id="ARBA00022833"/>
    </source>
</evidence>
<reference evidence="9 10" key="1">
    <citation type="journal article" date="2019" name="Environ. Microbiol.">
        <title>Species interactions and distinct microbial communities in high Arctic permafrost affected cryosols are associated with the CH4 and CO2 gas fluxes.</title>
        <authorList>
            <person name="Altshuler I."/>
            <person name="Hamel J."/>
            <person name="Turney S."/>
            <person name="Magnuson E."/>
            <person name="Levesque R."/>
            <person name="Greer C."/>
            <person name="Whyte L.G."/>
        </authorList>
    </citation>
    <scope>NUCLEOTIDE SEQUENCE [LARGE SCALE GENOMIC DNA]</scope>
    <source>
        <strain evidence="9 10">S5.1</strain>
    </source>
</reference>
<comment type="caution">
    <text evidence="9">The sequence shown here is derived from an EMBL/GenBank/DDBJ whole genome shotgun (WGS) entry which is preliminary data.</text>
</comment>
<evidence type="ECO:0000313" key="10">
    <source>
        <dbReference type="Proteomes" id="UP000318413"/>
    </source>
</evidence>
<dbReference type="PANTHER" id="PTHR43311">
    <property type="entry name" value="GLUTAMATE--TRNA LIGASE"/>
    <property type="match status" value="1"/>
</dbReference>
<dbReference type="GO" id="GO:0004818">
    <property type="term" value="F:glutamate-tRNA ligase activity"/>
    <property type="evidence" value="ECO:0007669"/>
    <property type="project" value="TreeGrafter"/>
</dbReference>
<dbReference type="RefSeq" id="WP_140866673.1">
    <property type="nucleotide sequence ID" value="NZ_RCZK01000001.1"/>
</dbReference>
<dbReference type="PRINTS" id="PR00987">
    <property type="entry name" value="TRNASYNTHGLU"/>
</dbReference>
<dbReference type="Proteomes" id="UP000318413">
    <property type="component" value="Unassembled WGS sequence"/>
</dbReference>
<dbReference type="NCBIfam" id="NF004315">
    <property type="entry name" value="PRK05710.1-4"/>
    <property type="match status" value="1"/>
</dbReference>
<dbReference type="Gene3D" id="3.40.50.620">
    <property type="entry name" value="HUPs"/>
    <property type="match status" value="1"/>
</dbReference>
<proteinExistence type="inferred from homology"/>
<keyword evidence="6 7" id="KW-0030">Aminoacyl-tRNA synthetase</keyword>
<dbReference type="EMBL" id="RCZK01000001">
    <property type="protein sequence ID" value="TPG15527.1"/>
    <property type="molecule type" value="Genomic_DNA"/>
</dbReference>
<dbReference type="InterPro" id="IPR049940">
    <property type="entry name" value="GluQ/Sye"/>
</dbReference>
<dbReference type="GO" id="GO:0005829">
    <property type="term" value="C:cytosol"/>
    <property type="evidence" value="ECO:0007669"/>
    <property type="project" value="TreeGrafter"/>
</dbReference>
<dbReference type="PANTHER" id="PTHR43311:SF1">
    <property type="entry name" value="GLUTAMYL-Q TRNA(ASP) SYNTHETASE"/>
    <property type="match status" value="1"/>
</dbReference>
<keyword evidence="1 7" id="KW-0436">Ligase</keyword>
<keyword evidence="7" id="KW-0648">Protein biosynthesis</keyword>
<evidence type="ECO:0000256" key="7">
    <source>
        <dbReference type="RuleBase" id="RU363037"/>
    </source>
</evidence>
<evidence type="ECO:0000256" key="5">
    <source>
        <dbReference type="ARBA" id="ARBA00022840"/>
    </source>
</evidence>
<dbReference type="GO" id="GO:0006424">
    <property type="term" value="P:glutamyl-tRNA aminoacylation"/>
    <property type="evidence" value="ECO:0007669"/>
    <property type="project" value="TreeGrafter"/>
</dbReference>
<dbReference type="GO" id="GO:0005524">
    <property type="term" value="F:ATP binding"/>
    <property type="evidence" value="ECO:0007669"/>
    <property type="project" value="UniProtKB-KW"/>
</dbReference>
<evidence type="ECO:0000256" key="1">
    <source>
        <dbReference type="ARBA" id="ARBA00022598"/>
    </source>
</evidence>
<evidence type="ECO:0000259" key="8">
    <source>
        <dbReference type="Pfam" id="PF00749"/>
    </source>
</evidence>
<dbReference type="OrthoDB" id="9807503at2"/>
<evidence type="ECO:0000256" key="2">
    <source>
        <dbReference type="ARBA" id="ARBA00022723"/>
    </source>
</evidence>
<dbReference type="InterPro" id="IPR000924">
    <property type="entry name" value="Glu/Gln-tRNA-synth"/>
</dbReference>
<keyword evidence="10" id="KW-1185">Reference proteome</keyword>